<dbReference type="Proteomes" id="UP001549920">
    <property type="component" value="Unassembled WGS sequence"/>
</dbReference>
<evidence type="ECO:0000313" key="1">
    <source>
        <dbReference type="EMBL" id="KAL0860049.1"/>
    </source>
</evidence>
<evidence type="ECO:0000313" key="2">
    <source>
        <dbReference type="Proteomes" id="UP001549920"/>
    </source>
</evidence>
<reference evidence="1 2" key="1">
    <citation type="submission" date="2024-06" db="EMBL/GenBank/DDBJ databases">
        <title>A chromosome-level genome assembly of beet webworm, Loxostege sticticalis.</title>
        <authorList>
            <person name="Zhang Y."/>
        </authorList>
    </citation>
    <scope>NUCLEOTIDE SEQUENCE [LARGE SCALE GENOMIC DNA]</scope>
    <source>
        <strain evidence="1">AQ026</strain>
        <tissue evidence="1">Whole body</tissue>
    </source>
</reference>
<sequence length="129" mass="14853">MPIGSIEPYNFGSNNWDAYVRRVKQFIALNNIADTLHVATLVTVVGAECYELMCDLCSPTTPESKSFVDLVRLVKEHLEPDRSEIAERHIFRPRTQRQGESVREYLQSLKHLAKTCNFGDKLEENLRDQ</sequence>
<dbReference type="PANTHER" id="PTHR33198:SF19">
    <property type="entry name" value="CCHC-TYPE DOMAIN-CONTAINING PROTEIN"/>
    <property type="match status" value="1"/>
</dbReference>
<protein>
    <recommendedName>
        <fullName evidence="3">Polyprotein</fullName>
    </recommendedName>
</protein>
<name>A0ABR3H5H0_LOXSC</name>
<dbReference type="EMBL" id="JBEUOH010000026">
    <property type="protein sequence ID" value="KAL0860049.1"/>
    <property type="molecule type" value="Genomic_DNA"/>
</dbReference>
<proteinExistence type="predicted"/>
<dbReference type="PANTHER" id="PTHR33198">
    <property type="entry name" value="ANK_REP_REGION DOMAIN-CONTAINING PROTEIN-RELATED"/>
    <property type="match status" value="1"/>
</dbReference>
<accession>A0ABR3H5H0</accession>
<gene>
    <name evidence="1" type="ORF">ABMA27_010364</name>
</gene>
<comment type="caution">
    <text evidence="1">The sequence shown here is derived from an EMBL/GenBank/DDBJ whole genome shotgun (WGS) entry which is preliminary data.</text>
</comment>
<keyword evidence="2" id="KW-1185">Reference proteome</keyword>
<organism evidence="1 2">
    <name type="scientific">Loxostege sticticalis</name>
    <name type="common">Beet webworm moth</name>
    <dbReference type="NCBI Taxonomy" id="481309"/>
    <lineage>
        <taxon>Eukaryota</taxon>
        <taxon>Metazoa</taxon>
        <taxon>Ecdysozoa</taxon>
        <taxon>Arthropoda</taxon>
        <taxon>Hexapoda</taxon>
        <taxon>Insecta</taxon>
        <taxon>Pterygota</taxon>
        <taxon>Neoptera</taxon>
        <taxon>Endopterygota</taxon>
        <taxon>Lepidoptera</taxon>
        <taxon>Glossata</taxon>
        <taxon>Ditrysia</taxon>
        <taxon>Pyraloidea</taxon>
        <taxon>Crambidae</taxon>
        <taxon>Pyraustinae</taxon>
        <taxon>Loxostege</taxon>
    </lineage>
</organism>
<evidence type="ECO:0008006" key="3">
    <source>
        <dbReference type="Google" id="ProtNLM"/>
    </source>
</evidence>